<evidence type="ECO:0000313" key="8">
    <source>
        <dbReference type="EMBL" id="MEB8340170.1"/>
    </source>
</evidence>
<dbReference type="PROSITE" id="PS51318">
    <property type="entry name" value="TAT"/>
    <property type="match status" value="1"/>
</dbReference>
<dbReference type="Pfam" id="PF04616">
    <property type="entry name" value="Glyco_hydro_43"/>
    <property type="match status" value="2"/>
</dbReference>
<evidence type="ECO:0000256" key="3">
    <source>
        <dbReference type="ARBA" id="ARBA00022801"/>
    </source>
</evidence>
<feature type="chain" id="PRO_5047534777" evidence="7">
    <location>
        <begin position="37"/>
        <end position="594"/>
    </location>
</feature>
<comment type="similarity">
    <text evidence="1 6">Belongs to the glycosyl hydrolase 43 family.</text>
</comment>
<proteinExistence type="inferred from homology"/>
<evidence type="ECO:0000256" key="4">
    <source>
        <dbReference type="ARBA" id="ARBA00023277"/>
    </source>
</evidence>
<organism evidence="8 9">
    <name type="scientific">Streptomyces endophyticus</name>
    <dbReference type="NCBI Taxonomy" id="714166"/>
    <lineage>
        <taxon>Bacteria</taxon>
        <taxon>Bacillati</taxon>
        <taxon>Actinomycetota</taxon>
        <taxon>Actinomycetes</taxon>
        <taxon>Kitasatosporales</taxon>
        <taxon>Streptomycetaceae</taxon>
        <taxon>Streptomyces</taxon>
    </lineage>
</organism>
<dbReference type="InterPro" id="IPR006710">
    <property type="entry name" value="Glyco_hydro_43"/>
</dbReference>
<dbReference type="InterPro" id="IPR023296">
    <property type="entry name" value="Glyco_hydro_beta-prop_sf"/>
</dbReference>
<evidence type="ECO:0000313" key="9">
    <source>
        <dbReference type="Proteomes" id="UP001354931"/>
    </source>
</evidence>
<evidence type="ECO:0000256" key="5">
    <source>
        <dbReference type="ARBA" id="ARBA00023295"/>
    </source>
</evidence>
<dbReference type="RefSeq" id="WP_326018875.1">
    <property type="nucleotide sequence ID" value="NZ_JAOZYC010000129.1"/>
</dbReference>
<dbReference type="PANTHER" id="PTHR43772:SF2">
    <property type="entry name" value="PUTATIVE (AFU_ORTHOLOGUE AFUA_2G04480)-RELATED"/>
    <property type="match status" value="1"/>
</dbReference>
<feature type="signal peptide" evidence="7">
    <location>
        <begin position="1"/>
        <end position="36"/>
    </location>
</feature>
<name>A0ABU6F9Z3_9ACTN</name>
<keyword evidence="2" id="KW-0624">Polysaccharide degradation</keyword>
<dbReference type="InterPro" id="IPR052176">
    <property type="entry name" value="Glycosyl_Hydrlase_43_Enz"/>
</dbReference>
<accession>A0ABU6F9Z3</accession>
<evidence type="ECO:0000256" key="2">
    <source>
        <dbReference type="ARBA" id="ARBA00022651"/>
    </source>
</evidence>
<dbReference type="SUPFAM" id="SSF75005">
    <property type="entry name" value="Arabinanase/levansucrase/invertase"/>
    <property type="match status" value="1"/>
</dbReference>
<dbReference type="PANTHER" id="PTHR43772">
    <property type="entry name" value="ENDO-1,4-BETA-XYLANASE"/>
    <property type="match status" value="1"/>
</dbReference>
<keyword evidence="4" id="KW-0119">Carbohydrate metabolism</keyword>
<evidence type="ECO:0000256" key="7">
    <source>
        <dbReference type="SAM" id="SignalP"/>
    </source>
</evidence>
<keyword evidence="5 6" id="KW-0326">Glycosidase</keyword>
<protein>
    <submittedName>
        <fullName evidence="8">Family 43 glycosylhydrolase</fullName>
    </submittedName>
</protein>
<reference evidence="8 9" key="1">
    <citation type="submission" date="2022-10" db="EMBL/GenBank/DDBJ databases">
        <authorList>
            <person name="Xie J."/>
            <person name="Shen N."/>
        </authorList>
    </citation>
    <scope>NUCLEOTIDE SEQUENCE [LARGE SCALE GENOMIC DNA]</scope>
    <source>
        <strain evidence="8 9">YIM65594</strain>
    </source>
</reference>
<keyword evidence="7" id="KW-0732">Signal</keyword>
<dbReference type="EMBL" id="JAOZYC010000129">
    <property type="protein sequence ID" value="MEB8340170.1"/>
    <property type="molecule type" value="Genomic_DNA"/>
</dbReference>
<keyword evidence="3 6" id="KW-0378">Hydrolase</keyword>
<keyword evidence="9" id="KW-1185">Reference proteome</keyword>
<comment type="caution">
    <text evidence="8">The sequence shown here is derived from an EMBL/GenBank/DDBJ whole genome shotgun (WGS) entry which is preliminary data.</text>
</comment>
<keyword evidence="2" id="KW-0858">Xylan degradation</keyword>
<dbReference type="Gene3D" id="2.115.10.20">
    <property type="entry name" value="Glycosyl hydrolase domain, family 43"/>
    <property type="match status" value="1"/>
</dbReference>
<dbReference type="Proteomes" id="UP001354931">
    <property type="component" value="Unassembled WGS sequence"/>
</dbReference>
<evidence type="ECO:0000256" key="1">
    <source>
        <dbReference type="ARBA" id="ARBA00009865"/>
    </source>
</evidence>
<evidence type="ECO:0000256" key="6">
    <source>
        <dbReference type="RuleBase" id="RU361187"/>
    </source>
</evidence>
<sequence>MSREPASPSFPPARRAVLGGTLALAAAALTPGVAAASPRRPDRGARPSTATYATDATYANDATTSGGDPHVLFDEPSGYYYAYCTGGSDDGYYFGVHRSPDLSTWERLPGGALRADDPKQWGKDWFWAPEVYRNPDTGLYYLFYAARMGSTLAEQYFRYPDFEEPCSIGVAVSRTPEGPFRNIDDRPLDYHPYKPDYHDVNLIMDADQLTPPATEEEGRTAPLGSYIPMIDPNLLFDEGRIYLYFSSNAYRNWVWDTGLGKYVEESNIAAVELTTHWWRDPEGATMPTIHPRYVDANARTGSGTGGADGRRRDGFVPVLTYAADPQSWEDAHVNDHATSGGSKKDRRWEEGSTAWRHDYVHAGERRTLYYLTYSANNFENQYYGVGYAVAEHPLGPWRKYPNNPVLSQNPDVGMYSTGHGSPASSPDGSELYYVHHGRTSPTSPDRVVYTERLRIDDHHADAGAAGRPLLTIDQSTGDEPVPAGTAPFTLTVGPAAVRVGGAVDVACAVRSAAGAAFDLSAPENRVRAELRPAGPASVRVEDGTVTLRGLRRGTARLTLVYQRRRADGSYRDVHQARHGGRPEAVKVTVPVVVR</sequence>
<gene>
    <name evidence="8" type="ORF">OKJ99_22000</name>
</gene>
<dbReference type="InterPro" id="IPR006311">
    <property type="entry name" value="TAT_signal"/>
</dbReference>